<dbReference type="EMBL" id="BSOT01000007">
    <property type="protein sequence ID" value="GLR72162.1"/>
    <property type="molecule type" value="Genomic_DNA"/>
</dbReference>
<dbReference type="AlphaFoldDB" id="A0AA37SY84"/>
<feature type="signal peptide" evidence="1">
    <location>
        <begin position="1"/>
        <end position="18"/>
    </location>
</feature>
<gene>
    <name evidence="2" type="ORF">GCM10007852_30700</name>
</gene>
<dbReference type="GO" id="GO:0004623">
    <property type="term" value="F:phospholipase A2 activity"/>
    <property type="evidence" value="ECO:0007669"/>
    <property type="project" value="InterPro"/>
</dbReference>
<reference evidence="2" key="1">
    <citation type="journal article" date="2014" name="Int. J. Syst. Evol. Microbiol.">
        <title>Complete genome sequence of Corynebacterium casei LMG S-19264T (=DSM 44701T), isolated from a smear-ripened cheese.</title>
        <authorList>
            <consortium name="US DOE Joint Genome Institute (JGI-PGF)"/>
            <person name="Walter F."/>
            <person name="Albersmeier A."/>
            <person name="Kalinowski J."/>
            <person name="Ruckert C."/>
        </authorList>
    </citation>
    <scope>NUCLEOTIDE SEQUENCE</scope>
    <source>
        <strain evidence="2">NBRC 110023</strain>
    </source>
</reference>
<evidence type="ECO:0000313" key="3">
    <source>
        <dbReference type="Proteomes" id="UP001156601"/>
    </source>
</evidence>
<protein>
    <recommendedName>
        <fullName evidence="4">Prokaryotic phospholipase A2</fullName>
    </recommendedName>
</protein>
<reference evidence="2" key="2">
    <citation type="submission" date="2023-01" db="EMBL/GenBank/DDBJ databases">
        <title>Draft genome sequence of Agaribacter marinus strain NBRC 110023.</title>
        <authorList>
            <person name="Sun Q."/>
            <person name="Mori K."/>
        </authorList>
    </citation>
    <scope>NUCLEOTIDE SEQUENCE</scope>
    <source>
        <strain evidence="2">NBRC 110023</strain>
    </source>
</reference>
<sequence>MKMLTLIGATLISMGAVASDKGLADFTTDGCSMFPDGTPEQPTLWQNCCVLHDIAYWQGGSFQQRLQADKALAACVTALGKLDLAKVMFAGVRVGGSPYLPTSYRWGYGWAFPRGYKVVSDIERTQINAKLKHVSHIKILDVTEAVQ</sequence>
<dbReference type="InterPro" id="IPR036444">
    <property type="entry name" value="PLipase_A2_dom_sf"/>
</dbReference>
<feature type="chain" id="PRO_5041362535" description="Prokaryotic phospholipase A2" evidence="1">
    <location>
        <begin position="19"/>
        <end position="147"/>
    </location>
</feature>
<keyword evidence="3" id="KW-1185">Reference proteome</keyword>
<organism evidence="2 3">
    <name type="scientific">Agaribacter marinus</name>
    <dbReference type="NCBI Taxonomy" id="1431249"/>
    <lineage>
        <taxon>Bacteria</taxon>
        <taxon>Pseudomonadati</taxon>
        <taxon>Pseudomonadota</taxon>
        <taxon>Gammaproteobacteria</taxon>
        <taxon>Alteromonadales</taxon>
        <taxon>Alteromonadaceae</taxon>
        <taxon>Agaribacter</taxon>
    </lineage>
</organism>
<accession>A0AA37SY84</accession>
<evidence type="ECO:0000313" key="2">
    <source>
        <dbReference type="EMBL" id="GLR72162.1"/>
    </source>
</evidence>
<evidence type="ECO:0008006" key="4">
    <source>
        <dbReference type="Google" id="ProtNLM"/>
    </source>
</evidence>
<dbReference type="Proteomes" id="UP001156601">
    <property type="component" value="Unassembled WGS sequence"/>
</dbReference>
<dbReference type="GO" id="GO:0050482">
    <property type="term" value="P:arachidonate secretion"/>
    <property type="evidence" value="ECO:0007669"/>
    <property type="project" value="InterPro"/>
</dbReference>
<dbReference type="SUPFAM" id="SSF48619">
    <property type="entry name" value="Phospholipase A2, PLA2"/>
    <property type="match status" value="1"/>
</dbReference>
<evidence type="ECO:0000256" key="1">
    <source>
        <dbReference type="SAM" id="SignalP"/>
    </source>
</evidence>
<name>A0AA37SY84_9ALTE</name>
<dbReference type="GO" id="GO:0006644">
    <property type="term" value="P:phospholipid metabolic process"/>
    <property type="evidence" value="ECO:0007669"/>
    <property type="project" value="InterPro"/>
</dbReference>
<keyword evidence="1" id="KW-0732">Signal</keyword>
<comment type="caution">
    <text evidence="2">The sequence shown here is derived from an EMBL/GenBank/DDBJ whole genome shotgun (WGS) entry which is preliminary data.</text>
</comment>
<proteinExistence type="predicted"/>
<dbReference type="RefSeq" id="WP_284218534.1">
    <property type="nucleotide sequence ID" value="NZ_BSOT01000007.1"/>
</dbReference>